<feature type="compositionally biased region" description="Polar residues" evidence="10">
    <location>
        <begin position="228"/>
        <end position="249"/>
    </location>
</feature>
<sequence>MASLTSASTIIKRGHVLVKEAGIRSFVWSKRWMQLRDQMVTIHKNENSYQALLIIFLKDVEGVQRSDIKPFCFEIVTKERTYFVACDSDSDLYSWMEDIYSRSPQIGISNPTNFTHHVHVGFDAQTGAFQGLPKEWTQLLEKSAITKDEIAQNPQLVIDVLGFYAESLGMGKDSPAQRDDDKESSRHNLMEKEPSLDMSSYLAQSSQGQLSVQQSSIAGEQQRKEAGSQPSLGDSYTSGQKQQAGNSPVPTHMQLAAASQQTSASSTPNMNSSGTIRKGGHAVPPPPPRPVIVPRPPHTIEGHERSESSKVSLAGLAQDISDRVPVPKHENVKSPSTGTPPQLPAPVAVGPSISTKKSNGAVSGHIKEPSKMRSNKDSSRENLRDAAEQPSSTANGGGSGNPAGSSHKKEFSTRRLSGLNDSQLMEILRAWRRAKFSNAHHISGAYRVTTGSIVSKEDPLKLYTKIKNIGHGTGAIVAIKDMIMPRQPRKDMIVNEIMVMKECQHPNIVNYIESFLVRESLWVLMEYMEGGMLTDIIDRHKFSEPQIASICLETLRGLHHLHSRNIIHRDIKSDNILLDLKGRVKISDFGYSAKLTNDRSRRATMVGTPFWMAPEVVSQKEYGAKVDIWSLGIMAIEMIEGQPPYIDEEPLKALYLIATIGTPKLKRPEKLSPALRDFLKKSLEVDVSKRSSSTELLQHQFFLVAAPLSSLIPLIDSVRKEKMM</sequence>
<keyword evidence="4 14" id="KW-0808">Transferase</keyword>
<dbReference type="InterPro" id="IPR011009">
    <property type="entry name" value="Kinase-like_dom_sf"/>
</dbReference>
<dbReference type="InterPro" id="IPR036936">
    <property type="entry name" value="CRIB_dom_sf"/>
</dbReference>
<dbReference type="SMART" id="SM00220">
    <property type="entry name" value="S_TKc"/>
    <property type="match status" value="1"/>
</dbReference>
<dbReference type="SMART" id="SM00285">
    <property type="entry name" value="PBD"/>
    <property type="match status" value="1"/>
</dbReference>
<dbReference type="Gene3D" id="2.30.29.30">
    <property type="entry name" value="Pleckstrin-homology domain (PH domain)/Phosphotyrosine-binding domain (PTB)"/>
    <property type="match status" value="1"/>
</dbReference>
<feature type="compositionally biased region" description="Basic and acidic residues" evidence="10">
    <location>
        <begin position="298"/>
        <end position="308"/>
    </location>
</feature>
<dbReference type="EMBL" id="JADGIZ020000058">
    <property type="protein sequence ID" value="KAL2912784.1"/>
    <property type="molecule type" value="Genomic_DNA"/>
</dbReference>
<dbReference type="EC" id="2.7.11.1" evidence="2"/>
<dbReference type="InterPro" id="IPR033923">
    <property type="entry name" value="PAK_BD"/>
</dbReference>
<dbReference type="InterPro" id="IPR051931">
    <property type="entry name" value="PAK3-like"/>
</dbReference>
<dbReference type="SUPFAM" id="SSF50729">
    <property type="entry name" value="PH domain-like"/>
    <property type="match status" value="1"/>
</dbReference>
<evidence type="ECO:0000256" key="3">
    <source>
        <dbReference type="ARBA" id="ARBA00022527"/>
    </source>
</evidence>
<dbReference type="Gene3D" id="3.30.200.20">
    <property type="entry name" value="Phosphorylase Kinase, domain 1"/>
    <property type="match status" value="1"/>
</dbReference>
<dbReference type="InterPro" id="IPR008271">
    <property type="entry name" value="Ser/Thr_kinase_AS"/>
</dbReference>
<evidence type="ECO:0000313" key="15">
    <source>
        <dbReference type="Proteomes" id="UP001527925"/>
    </source>
</evidence>
<dbReference type="Pfam" id="PF00786">
    <property type="entry name" value="PBD"/>
    <property type="match status" value="1"/>
</dbReference>
<evidence type="ECO:0000256" key="6">
    <source>
        <dbReference type="ARBA" id="ARBA00022777"/>
    </source>
</evidence>
<keyword evidence="5" id="KW-0547">Nucleotide-binding</keyword>
<dbReference type="PROSITE" id="PS50108">
    <property type="entry name" value="CRIB"/>
    <property type="match status" value="1"/>
</dbReference>
<name>A0ABR4MZX1_9FUNG</name>
<feature type="compositionally biased region" description="Basic and acidic residues" evidence="10">
    <location>
        <begin position="175"/>
        <end position="195"/>
    </location>
</feature>
<dbReference type="Gene3D" id="1.10.510.10">
    <property type="entry name" value="Transferase(Phosphotransferase) domain 1"/>
    <property type="match status" value="1"/>
</dbReference>
<organism evidence="14 15">
    <name type="scientific">Polyrhizophydium stewartii</name>
    <dbReference type="NCBI Taxonomy" id="2732419"/>
    <lineage>
        <taxon>Eukaryota</taxon>
        <taxon>Fungi</taxon>
        <taxon>Fungi incertae sedis</taxon>
        <taxon>Chytridiomycota</taxon>
        <taxon>Chytridiomycota incertae sedis</taxon>
        <taxon>Chytridiomycetes</taxon>
        <taxon>Rhizophydiales</taxon>
        <taxon>Rhizophydiales incertae sedis</taxon>
        <taxon>Polyrhizophydium</taxon>
    </lineage>
</organism>
<dbReference type="Pfam" id="PF00169">
    <property type="entry name" value="PH"/>
    <property type="match status" value="1"/>
</dbReference>
<feature type="compositionally biased region" description="Low complexity" evidence="10">
    <location>
        <begin position="256"/>
        <end position="267"/>
    </location>
</feature>
<dbReference type="InterPro" id="IPR000719">
    <property type="entry name" value="Prot_kinase_dom"/>
</dbReference>
<dbReference type="InterPro" id="IPR001849">
    <property type="entry name" value="PH_domain"/>
</dbReference>
<keyword evidence="15" id="KW-1185">Reference proteome</keyword>
<dbReference type="Gene3D" id="3.90.810.10">
    <property type="entry name" value="CRIB domain"/>
    <property type="match status" value="1"/>
</dbReference>
<evidence type="ECO:0000256" key="1">
    <source>
        <dbReference type="ARBA" id="ARBA00008874"/>
    </source>
</evidence>
<comment type="catalytic activity">
    <reaction evidence="9">
        <text>L-seryl-[protein] + ATP = O-phospho-L-seryl-[protein] + ADP + H(+)</text>
        <dbReference type="Rhea" id="RHEA:17989"/>
        <dbReference type="Rhea" id="RHEA-COMP:9863"/>
        <dbReference type="Rhea" id="RHEA-COMP:11604"/>
        <dbReference type="ChEBI" id="CHEBI:15378"/>
        <dbReference type="ChEBI" id="CHEBI:29999"/>
        <dbReference type="ChEBI" id="CHEBI:30616"/>
        <dbReference type="ChEBI" id="CHEBI:83421"/>
        <dbReference type="ChEBI" id="CHEBI:456216"/>
        <dbReference type="EC" id="2.7.11.1"/>
    </reaction>
</comment>
<feature type="compositionally biased region" description="Low complexity" evidence="10">
    <location>
        <begin position="204"/>
        <end position="216"/>
    </location>
</feature>
<dbReference type="CDD" id="cd01093">
    <property type="entry name" value="CRIB_PAK_like"/>
    <property type="match status" value="1"/>
</dbReference>
<dbReference type="PANTHER" id="PTHR45832">
    <property type="entry name" value="SERINE/THREONINE-PROTEIN KINASE SAMKA-RELATED-RELATED"/>
    <property type="match status" value="1"/>
</dbReference>
<feature type="compositionally biased region" description="Polar residues" evidence="10">
    <location>
        <begin position="352"/>
        <end position="361"/>
    </location>
</feature>
<dbReference type="PROSITE" id="PS00108">
    <property type="entry name" value="PROTEIN_KINASE_ST"/>
    <property type="match status" value="1"/>
</dbReference>
<feature type="non-terminal residue" evidence="14">
    <location>
        <position position="1"/>
    </location>
</feature>
<dbReference type="PROSITE" id="PS50011">
    <property type="entry name" value="PROTEIN_KINASE_DOM"/>
    <property type="match status" value="1"/>
</dbReference>
<dbReference type="CDD" id="cd13279">
    <property type="entry name" value="PH_Cla4_Ste20"/>
    <property type="match status" value="1"/>
</dbReference>
<dbReference type="PROSITE" id="PS50003">
    <property type="entry name" value="PH_DOMAIN"/>
    <property type="match status" value="1"/>
</dbReference>
<feature type="compositionally biased region" description="Pro residues" evidence="10">
    <location>
        <begin position="283"/>
        <end position="297"/>
    </location>
</feature>
<evidence type="ECO:0000256" key="2">
    <source>
        <dbReference type="ARBA" id="ARBA00012513"/>
    </source>
</evidence>
<evidence type="ECO:0000256" key="5">
    <source>
        <dbReference type="ARBA" id="ARBA00022741"/>
    </source>
</evidence>
<keyword evidence="3" id="KW-0723">Serine/threonine-protein kinase</keyword>
<comment type="catalytic activity">
    <reaction evidence="8">
        <text>L-threonyl-[protein] + ATP = O-phospho-L-threonyl-[protein] + ADP + H(+)</text>
        <dbReference type="Rhea" id="RHEA:46608"/>
        <dbReference type="Rhea" id="RHEA-COMP:11060"/>
        <dbReference type="Rhea" id="RHEA-COMP:11605"/>
        <dbReference type="ChEBI" id="CHEBI:15378"/>
        <dbReference type="ChEBI" id="CHEBI:30013"/>
        <dbReference type="ChEBI" id="CHEBI:30616"/>
        <dbReference type="ChEBI" id="CHEBI:61977"/>
        <dbReference type="ChEBI" id="CHEBI:456216"/>
        <dbReference type="EC" id="2.7.11.1"/>
    </reaction>
</comment>
<dbReference type="GO" id="GO:0004674">
    <property type="term" value="F:protein serine/threonine kinase activity"/>
    <property type="evidence" value="ECO:0007669"/>
    <property type="project" value="UniProtKB-EC"/>
</dbReference>
<evidence type="ECO:0000313" key="14">
    <source>
        <dbReference type="EMBL" id="KAL2912784.1"/>
    </source>
</evidence>
<keyword evidence="7" id="KW-0067">ATP-binding</keyword>
<evidence type="ECO:0000256" key="8">
    <source>
        <dbReference type="ARBA" id="ARBA00047899"/>
    </source>
</evidence>
<dbReference type="SUPFAM" id="SSF56112">
    <property type="entry name" value="Protein kinase-like (PK-like)"/>
    <property type="match status" value="1"/>
</dbReference>
<feature type="compositionally biased region" description="Basic and acidic residues" evidence="10">
    <location>
        <begin position="365"/>
        <end position="387"/>
    </location>
</feature>
<evidence type="ECO:0000256" key="7">
    <source>
        <dbReference type="ARBA" id="ARBA00022840"/>
    </source>
</evidence>
<dbReference type="Pfam" id="PF00069">
    <property type="entry name" value="Pkinase"/>
    <property type="match status" value="1"/>
</dbReference>
<reference evidence="14 15" key="1">
    <citation type="submission" date="2023-09" db="EMBL/GenBank/DDBJ databases">
        <title>Pangenome analysis of Batrachochytrium dendrobatidis and related Chytrids.</title>
        <authorList>
            <person name="Yacoub M.N."/>
            <person name="Stajich J.E."/>
            <person name="James T.Y."/>
        </authorList>
    </citation>
    <scope>NUCLEOTIDE SEQUENCE [LARGE SCALE GENOMIC DNA]</scope>
    <source>
        <strain evidence="14 15">JEL0888</strain>
    </source>
</reference>
<feature type="domain" description="Protein kinase" evidence="12">
    <location>
        <begin position="413"/>
        <end position="702"/>
    </location>
</feature>
<evidence type="ECO:0000259" key="11">
    <source>
        <dbReference type="PROSITE" id="PS50003"/>
    </source>
</evidence>
<feature type="region of interest" description="Disordered" evidence="10">
    <location>
        <begin position="170"/>
        <end position="416"/>
    </location>
</feature>
<evidence type="ECO:0000259" key="13">
    <source>
        <dbReference type="PROSITE" id="PS50108"/>
    </source>
</evidence>
<dbReference type="Proteomes" id="UP001527925">
    <property type="component" value="Unassembled WGS sequence"/>
</dbReference>
<evidence type="ECO:0000256" key="9">
    <source>
        <dbReference type="ARBA" id="ARBA00048679"/>
    </source>
</evidence>
<gene>
    <name evidence="14" type="primary">CLA4_3</name>
    <name evidence="14" type="ORF">HK105_207776</name>
</gene>
<dbReference type="InterPro" id="IPR011993">
    <property type="entry name" value="PH-like_dom_sf"/>
</dbReference>
<evidence type="ECO:0000256" key="4">
    <source>
        <dbReference type="ARBA" id="ARBA00022679"/>
    </source>
</evidence>
<dbReference type="CDD" id="cd06614">
    <property type="entry name" value="STKc_PAK"/>
    <property type="match status" value="1"/>
</dbReference>
<keyword evidence="6 14" id="KW-0418">Kinase</keyword>
<dbReference type="SMART" id="SM00233">
    <property type="entry name" value="PH"/>
    <property type="match status" value="1"/>
</dbReference>
<feature type="compositionally biased region" description="Basic and acidic residues" evidence="10">
    <location>
        <begin position="320"/>
        <end position="332"/>
    </location>
</feature>
<accession>A0ABR4MZX1</accession>
<comment type="similarity">
    <text evidence="1">Belongs to the protein kinase superfamily. STE Ser/Thr protein kinase family. STE20 subfamily.</text>
</comment>
<evidence type="ECO:0000259" key="12">
    <source>
        <dbReference type="PROSITE" id="PS50011"/>
    </source>
</evidence>
<dbReference type="InterPro" id="IPR000095">
    <property type="entry name" value="CRIB_dom"/>
</dbReference>
<feature type="domain" description="CRIB" evidence="13">
    <location>
        <begin position="108"/>
        <end position="121"/>
    </location>
</feature>
<proteinExistence type="inferred from homology"/>
<dbReference type="PANTHER" id="PTHR45832:SF22">
    <property type="entry name" value="SERINE_THREONINE-PROTEIN KINASE SAMKA-RELATED"/>
    <property type="match status" value="1"/>
</dbReference>
<evidence type="ECO:0000256" key="10">
    <source>
        <dbReference type="SAM" id="MobiDB-lite"/>
    </source>
</evidence>
<feature type="domain" description="PH" evidence="11">
    <location>
        <begin position="9"/>
        <end position="104"/>
    </location>
</feature>
<comment type="caution">
    <text evidence="14">The sequence shown here is derived from an EMBL/GenBank/DDBJ whole genome shotgun (WGS) entry which is preliminary data.</text>
</comment>
<protein>
    <recommendedName>
        <fullName evidence="2">non-specific serine/threonine protein kinase</fullName>
        <ecNumber evidence="2">2.7.11.1</ecNumber>
    </recommendedName>
</protein>